<dbReference type="PANTHER" id="PTHR30290:SF9">
    <property type="entry name" value="OLIGOPEPTIDE-BINDING PROTEIN APPA"/>
    <property type="match status" value="1"/>
</dbReference>
<dbReference type="PANTHER" id="PTHR30290">
    <property type="entry name" value="PERIPLASMIC BINDING COMPONENT OF ABC TRANSPORTER"/>
    <property type="match status" value="1"/>
</dbReference>
<dbReference type="Gene3D" id="3.40.190.10">
    <property type="entry name" value="Periplasmic binding protein-like II"/>
    <property type="match status" value="1"/>
</dbReference>
<dbReference type="Gene3D" id="3.10.105.10">
    <property type="entry name" value="Dipeptide-binding Protein, Domain 3"/>
    <property type="match status" value="1"/>
</dbReference>
<protein>
    <submittedName>
        <fullName evidence="6">Peptide ABC transporter substrate-binding protein</fullName>
    </submittedName>
</protein>
<dbReference type="Pfam" id="PF00496">
    <property type="entry name" value="SBP_bac_5"/>
    <property type="match status" value="1"/>
</dbReference>
<dbReference type="EMBL" id="WJHE01000257">
    <property type="protein sequence ID" value="MST32255.1"/>
    <property type="molecule type" value="Genomic_DNA"/>
</dbReference>
<accession>A0ABW9QRU5</accession>
<name>A0ABW9QRU5_9ACTN</name>
<feature type="region of interest" description="Disordered" evidence="4">
    <location>
        <begin position="91"/>
        <end position="118"/>
    </location>
</feature>
<reference evidence="6 7" key="1">
    <citation type="submission" date="2019-11" db="EMBL/GenBank/DDBJ databases">
        <title>Acidiferrimicrobium australis gen. nov., sp. nov., an acidophilic and obligately heterotrophic, member of the Actinobacteria that catalyses dissimilatory oxido- reduction of iron isolated from metal-rich acidic water in Chile.</title>
        <authorList>
            <person name="Gonzalez D."/>
            <person name="Huber K."/>
            <person name="Hedrich S."/>
            <person name="Rojas-Villalobos C."/>
            <person name="Quatrini R."/>
            <person name="Dinamarca M.A."/>
            <person name="Schwarz A."/>
            <person name="Canales C."/>
            <person name="Nancucheo I."/>
        </authorList>
    </citation>
    <scope>NUCLEOTIDE SEQUENCE [LARGE SCALE GENOMIC DNA]</scope>
    <source>
        <strain evidence="6 7">USS-CCA1</strain>
    </source>
</reference>
<comment type="caution">
    <text evidence="6">The sequence shown here is derived from an EMBL/GenBank/DDBJ whole genome shotgun (WGS) entry which is preliminary data.</text>
</comment>
<dbReference type="Proteomes" id="UP000437736">
    <property type="component" value="Unassembled WGS sequence"/>
</dbReference>
<keyword evidence="7" id="KW-1185">Reference proteome</keyword>
<keyword evidence="2" id="KW-0813">Transport</keyword>
<evidence type="ECO:0000259" key="5">
    <source>
        <dbReference type="Pfam" id="PF00496"/>
    </source>
</evidence>
<evidence type="ECO:0000313" key="6">
    <source>
        <dbReference type="EMBL" id="MST32255.1"/>
    </source>
</evidence>
<dbReference type="CDD" id="cd08503">
    <property type="entry name" value="PBP2_NikA_DppA_OppA_like_17"/>
    <property type="match status" value="1"/>
</dbReference>
<comment type="similarity">
    <text evidence="1">Belongs to the bacterial solute-binding protein 5 family.</text>
</comment>
<evidence type="ECO:0000256" key="4">
    <source>
        <dbReference type="SAM" id="MobiDB-lite"/>
    </source>
</evidence>
<evidence type="ECO:0000256" key="3">
    <source>
        <dbReference type="ARBA" id="ARBA00022729"/>
    </source>
</evidence>
<organism evidence="6 7">
    <name type="scientific">Acidiferrimicrobium australe</name>
    <dbReference type="NCBI Taxonomy" id="2664430"/>
    <lineage>
        <taxon>Bacteria</taxon>
        <taxon>Bacillati</taxon>
        <taxon>Actinomycetota</taxon>
        <taxon>Acidimicrobiia</taxon>
        <taxon>Acidimicrobiales</taxon>
        <taxon>Acidimicrobiaceae</taxon>
        <taxon>Acidiferrimicrobium</taxon>
    </lineage>
</organism>
<proteinExistence type="inferred from homology"/>
<keyword evidence="3" id="KW-0732">Signal</keyword>
<dbReference type="InterPro" id="IPR000914">
    <property type="entry name" value="SBP_5_dom"/>
</dbReference>
<gene>
    <name evidence="6" type="ORF">GHK86_05895</name>
</gene>
<evidence type="ECO:0000256" key="1">
    <source>
        <dbReference type="ARBA" id="ARBA00005695"/>
    </source>
</evidence>
<feature type="domain" description="Solute-binding protein family 5" evidence="5">
    <location>
        <begin position="162"/>
        <end position="482"/>
    </location>
</feature>
<dbReference type="InterPro" id="IPR039424">
    <property type="entry name" value="SBP_5"/>
</dbReference>
<sequence length="593" mass="63941">MPSTTLPAAVEPPSDLHAFQLPVSPEPLAVNGERPYAAAAGRGRRGRLTGGDDMERPDHGVDAYPRRTFLRQAVGGAAAVGAGGLLAACGSSGTGATQASGSPGTATGASQGTPKRGGTLTLASTGGASSDTLDANNCVENVDFARAPQLYDTLMEWDTTYQPVPHLAEEVTANSDATQWTIRLRKGIEFHNGKPLTIDDVLYTFNRIITNKFTAASGLSYMDLKNAKKRDAYTVEIPMTQGYSILDWSLVGDGEMSIVPIGYDPKNPVGTGPFKYESFTPGQQSTFVRNDNYFVSGQPYLDKVVIVDYADEASQVNALLSGSATCADQLSIASVATVNNGGQVAKVWAGPGWVPFTMRVDVAPFNDPNVRTALRLAVDRPQMQKVVYGGYGLIGNDIFGITDPEYDHSLPQRQYDPEQAKSLLKKAGHDGLTVQLVTADIATGAIQSATVLKQQAAAAGITINLNNVTSTTFFGPNYLKWSFAQDWWDGYPYLRQCGYSMVPGAPWDETHWATSAYGPKYLSLYKQALAQPDPAKQADIVQEMQKMDYDFGGYIIPAFKPVIVGQSKSLHGVVDQKTGAPWIEYRFRSLWLD</sequence>
<evidence type="ECO:0000256" key="2">
    <source>
        <dbReference type="ARBA" id="ARBA00022448"/>
    </source>
</evidence>
<feature type="region of interest" description="Disordered" evidence="4">
    <location>
        <begin position="37"/>
        <end position="61"/>
    </location>
</feature>
<evidence type="ECO:0000313" key="7">
    <source>
        <dbReference type="Proteomes" id="UP000437736"/>
    </source>
</evidence>
<dbReference type="SUPFAM" id="SSF53850">
    <property type="entry name" value="Periplasmic binding protein-like II"/>
    <property type="match status" value="1"/>
</dbReference>